<keyword evidence="4" id="KW-1185">Reference proteome</keyword>
<dbReference type="InterPro" id="IPR002156">
    <property type="entry name" value="RNaseH_domain"/>
</dbReference>
<comment type="caution">
    <text evidence="3">The sequence shown here is derived from an EMBL/GenBank/DDBJ whole genome shotgun (WGS) entry which is preliminary data.</text>
</comment>
<feature type="chain" id="PRO_5042850715" description="RNase H type-1 domain-containing protein" evidence="1">
    <location>
        <begin position="21"/>
        <end position="236"/>
    </location>
</feature>
<dbReference type="InterPro" id="IPR052929">
    <property type="entry name" value="RNase_H-like_EbsB-rel"/>
</dbReference>
<dbReference type="EMBL" id="JBBWWQ010000018">
    <property type="protein sequence ID" value="KAK8921861.1"/>
    <property type="molecule type" value="Genomic_DNA"/>
</dbReference>
<dbReference type="InterPro" id="IPR036397">
    <property type="entry name" value="RNaseH_sf"/>
</dbReference>
<dbReference type="Gene3D" id="3.30.420.10">
    <property type="entry name" value="Ribonuclease H-like superfamily/Ribonuclease H"/>
    <property type="match status" value="1"/>
</dbReference>
<feature type="signal peptide" evidence="1">
    <location>
        <begin position="1"/>
        <end position="20"/>
    </location>
</feature>
<sequence length="236" mass="25980">MFAALFVPVCWWPLFCPCSASRLWPTVRTYVLNLIGSGRFIIHCQWFPARFGRDCDLHPRGFVAPPEIFLPAELSYSCAWAPPPVGVVKINFYGATRGEPTLVGAGVVARDSSGKCLAWLSVHWAHFSSSALAEALSARLAVEMSLEFGWPSVLVEGDCATLIRLLRAGVVPFSLDRPIILDIVVLARGIPRIEFLFSGRMISRAAHVIASISFRSPTALPSSVLNLLYLDYDMNE</sequence>
<dbReference type="PANTHER" id="PTHR47074:SF11">
    <property type="entry name" value="REVERSE TRANSCRIPTASE-LIKE PROTEIN"/>
    <property type="match status" value="1"/>
</dbReference>
<evidence type="ECO:0000256" key="1">
    <source>
        <dbReference type="SAM" id="SignalP"/>
    </source>
</evidence>
<reference evidence="3 4" key="1">
    <citation type="journal article" date="2022" name="Nat. Plants">
        <title>Genomes of leafy and leafless Platanthera orchids illuminate the evolution of mycoheterotrophy.</title>
        <authorList>
            <person name="Li M.H."/>
            <person name="Liu K.W."/>
            <person name="Li Z."/>
            <person name="Lu H.C."/>
            <person name="Ye Q.L."/>
            <person name="Zhang D."/>
            <person name="Wang J.Y."/>
            <person name="Li Y.F."/>
            <person name="Zhong Z.M."/>
            <person name="Liu X."/>
            <person name="Yu X."/>
            <person name="Liu D.K."/>
            <person name="Tu X.D."/>
            <person name="Liu B."/>
            <person name="Hao Y."/>
            <person name="Liao X.Y."/>
            <person name="Jiang Y.T."/>
            <person name="Sun W.H."/>
            <person name="Chen J."/>
            <person name="Chen Y.Q."/>
            <person name="Ai Y."/>
            <person name="Zhai J.W."/>
            <person name="Wu S.S."/>
            <person name="Zhou Z."/>
            <person name="Hsiao Y.Y."/>
            <person name="Wu W.L."/>
            <person name="Chen Y.Y."/>
            <person name="Lin Y.F."/>
            <person name="Hsu J.L."/>
            <person name="Li C.Y."/>
            <person name="Wang Z.W."/>
            <person name="Zhao X."/>
            <person name="Zhong W.Y."/>
            <person name="Ma X.K."/>
            <person name="Ma L."/>
            <person name="Huang J."/>
            <person name="Chen G.Z."/>
            <person name="Huang M.Z."/>
            <person name="Huang L."/>
            <person name="Peng D.H."/>
            <person name="Luo Y.B."/>
            <person name="Zou S.Q."/>
            <person name="Chen S.P."/>
            <person name="Lan S."/>
            <person name="Tsai W.C."/>
            <person name="Van de Peer Y."/>
            <person name="Liu Z.J."/>
        </authorList>
    </citation>
    <scope>NUCLEOTIDE SEQUENCE [LARGE SCALE GENOMIC DNA]</scope>
    <source>
        <strain evidence="3">Lor287</strain>
    </source>
</reference>
<evidence type="ECO:0000259" key="2">
    <source>
        <dbReference type="Pfam" id="PF13456"/>
    </source>
</evidence>
<gene>
    <name evidence="3" type="ORF">KSP39_PZI020408</name>
</gene>
<dbReference type="Proteomes" id="UP001418222">
    <property type="component" value="Unassembled WGS sequence"/>
</dbReference>
<accession>A0AAP0FXB8</accession>
<organism evidence="3 4">
    <name type="scientific">Platanthera zijinensis</name>
    <dbReference type="NCBI Taxonomy" id="2320716"/>
    <lineage>
        <taxon>Eukaryota</taxon>
        <taxon>Viridiplantae</taxon>
        <taxon>Streptophyta</taxon>
        <taxon>Embryophyta</taxon>
        <taxon>Tracheophyta</taxon>
        <taxon>Spermatophyta</taxon>
        <taxon>Magnoliopsida</taxon>
        <taxon>Liliopsida</taxon>
        <taxon>Asparagales</taxon>
        <taxon>Orchidaceae</taxon>
        <taxon>Orchidoideae</taxon>
        <taxon>Orchideae</taxon>
        <taxon>Orchidinae</taxon>
        <taxon>Platanthera</taxon>
    </lineage>
</organism>
<evidence type="ECO:0000313" key="4">
    <source>
        <dbReference type="Proteomes" id="UP001418222"/>
    </source>
</evidence>
<dbReference type="InterPro" id="IPR044730">
    <property type="entry name" value="RNase_H-like_dom_plant"/>
</dbReference>
<feature type="domain" description="RNase H type-1" evidence="2">
    <location>
        <begin position="91"/>
        <end position="211"/>
    </location>
</feature>
<proteinExistence type="predicted"/>
<dbReference type="AlphaFoldDB" id="A0AAP0FXB8"/>
<dbReference type="CDD" id="cd06222">
    <property type="entry name" value="RNase_H_like"/>
    <property type="match status" value="1"/>
</dbReference>
<dbReference type="GO" id="GO:0003676">
    <property type="term" value="F:nucleic acid binding"/>
    <property type="evidence" value="ECO:0007669"/>
    <property type="project" value="InterPro"/>
</dbReference>
<evidence type="ECO:0000313" key="3">
    <source>
        <dbReference type="EMBL" id="KAK8921861.1"/>
    </source>
</evidence>
<dbReference type="PANTHER" id="PTHR47074">
    <property type="entry name" value="BNAC02G40300D PROTEIN"/>
    <property type="match status" value="1"/>
</dbReference>
<dbReference type="Pfam" id="PF13456">
    <property type="entry name" value="RVT_3"/>
    <property type="match status" value="1"/>
</dbReference>
<name>A0AAP0FXB8_9ASPA</name>
<dbReference type="SUPFAM" id="SSF53098">
    <property type="entry name" value="Ribonuclease H-like"/>
    <property type="match status" value="1"/>
</dbReference>
<keyword evidence="1" id="KW-0732">Signal</keyword>
<dbReference type="GO" id="GO:0004523">
    <property type="term" value="F:RNA-DNA hybrid ribonuclease activity"/>
    <property type="evidence" value="ECO:0007669"/>
    <property type="project" value="InterPro"/>
</dbReference>
<dbReference type="InterPro" id="IPR012337">
    <property type="entry name" value="RNaseH-like_sf"/>
</dbReference>
<protein>
    <recommendedName>
        <fullName evidence="2">RNase H type-1 domain-containing protein</fullName>
    </recommendedName>
</protein>